<dbReference type="InterPro" id="IPR039672">
    <property type="entry name" value="MFS_2"/>
</dbReference>
<accession>X1SNU5</accession>
<dbReference type="PANTHER" id="PTHR11328">
    <property type="entry name" value="MAJOR FACILITATOR SUPERFAMILY DOMAIN-CONTAINING PROTEIN"/>
    <property type="match status" value="1"/>
</dbReference>
<feature type="transmembrane region" description="Helical" evidence="1">
    <location>
        <begin position="13"/>
        <end position="32"/>
    </location>
</feature>
<dbReference type="GO" id="GO:0005886">
    <property type="term" value="C:plasma membrane"/>
    <property type="evidence" value="ECO:0007669"/>
    <property type="project" value="TreeGrafter"/>
</dbReference>
<reference evidence="3" key="1">
    <citation type="journal article" date="2014" name="Front. Microbiol.">
        <title>High frequency of phylogenetically diverse reductive dehalogenase-homologous genes in deep subseafloor sedimentary metagenomes.</title>
        <authorList>
            <person name="Kawai M."/>
            <person name="Futagami T."/>
            <person name="Toyoda A."/>
            <person name="Takaki Y."/>
            <person name="Nishi S."/>
            <person name="Hori S."/>
            <person name="Arai W."/>
            <person name="Tsubouchi T."/>
            <person name="Morono Y."/>
            <person name="Uchiyama I."/>
            <person name="Ito T."/>
            <person name="Fujiyama A."/>
            <person name="Inagaki F."/>
            <person name="Takami H."/>
        </authorList>
    </citation>
    <scope>NUCLEOTIDE SEQUENCE</scope>
    <source>
        <strain evidence="3">Expedition CK06-06</strain>
    </source>
</reference>
<evidence type="ECO:0000259" key="2">
    <source>
        <dbReference type="PROSITE" id="PS50850"/>
    </source>
</evidence>
<feature type="transmembrane region" description="Helical" evidence="1">
    <location>
        <begin position="198"/>
        <end position="222"/>
    </location>
</feature>
<dbReference type="Gene3D" id="1.20.1250.20">
    <property type="entry name" value="MFS general substrate transporter like domains"/>
    <property type="match status" value="1"/>
</dbReference>
<name>X1SNU5_9ZZZZ</name>
<feature type="transmembrane region" description="Helical" evidence="1">
    <location>
        <begin position="64"/>
        <end position="94"/>
    </location>
</feature>
<feature type="domain" description="Major facilitator superfamily (MFS) profile" evidence="2">
    <location>
        <begin position="64"/>
        <end position="278"/>
    </location>
</feature>
<keyword evidence="1" id="KW-0812">Transmembrane</keyword>
<dbReference type="GO" id="GO:0015293">
    <property type="term" value="F:symporter activity"/>
    <property type="evidence" value="ECO:0007669"/>
    <property type="project" value="InterPro"/>
</dbReference>
<feature type="non-terminal residue" evidence="3">
    <location>
        <position position="1"/>
    </location>
</feature>
<dbReference type="SUPFAM" id="SSF103473">
    <property type="entry name" value="MFS general substrate transporter"/>
    <property type="match status" value="1"/>
</dbReference>
<organism evidence="3">
    <name type="scientific">marine sediment metagenome</name>
    <dbReference type="NCBI Taxonomy" id="412755"/>
    <lineage>
        <taxon>unclassified sequences</taxon>
        <taxon>metagenomes</taxon>
        <taxon>ecological metagenomes</taxon>
    </lineage>
</organism>
<evidence type="ECO:0000256" key="1">
    <source>
        <dbReference type="SAM" id="Phobius"/>
    </source>
</evidence>
<evidence type="ECO:0000313" key="3">
    <source>
        <dbReference type="EMBL" id="GAI94752.1"/>
    </source>
</evidence>
<dbReference type="AlphaFoldDB" id="X1SNU5"/>
<keyword evidence="1" id="KW-1133">Transmembrane helix</keyword>
<feature type="non-terminal residue" evidence="3">
    <location>
        <position position="278"/>
    </location>
</feature>
<keyword evidence="1" id="KW-0472">Membrane</keyword>
<dbReference type="PROSITE" id="PS50850">
    <property type="entry name" value="MFS"/>
    <property type="match status" value="1"/>
</dbReference>
<comment type="caution">
    <text evidence="3">The sequence shown here is derived from an EMBL/GenBank/DDBJ whole genome shotgun (WGS) entry which is preliminary data.</text>
</comment>
<sequence>GIFIEELTNKEGYLINGIITAIVVVVAILIMLKWGPKEREEFKLDHIQNMKFFQGIKHSFKNKAFVLFLVMFFLHEYFLQVIAVTTPLFLVHVFGVQDTLLISLFYGVYFLAAILSMVLWRKIDIKFGTKKTFRIAVIYYFLCSLPFLFNTSFELALINLIFMGAGFGGMLYCIWVLIADVIDHDELKTGIRREGIYFGIAGFFIRFAIIASIVTIALVYTSTGWETYTPNPGTDVIWGNRLLYVVFPGIALLLTLVCLHFYPLSKEIVDEMKNKMSE</sequence>
<dbReference type="InterPro" id="IPR036259">
    <property type="entry name" value="MFS_trans_sf"/>
</dbReference>
<feature type="transmembrane region" description="Helical" evidence="1">
    <location>
        <begin position="155"/>
        <end position="178"/>
    </location>
</feature>
<dbReference type="InterPro" id="IPR020846">
    <property type="entry name" value="MFS_dom"/>
</dbReference>
<dbReference type="PANTHER" id="PTHR11328:SF24">
    <property type="entry name" value="MAJOR FACILITATOR SUPERFAMILY (MFS) PROFILE DOMAIN-CONTAINING PROTEIN"/>
    <property type="match status" value="1"/>
</dbReference>
<protein>
    <recommendedName>
        <fullName evidence="2">Major facilitator superfamily (MFS) profile domain-containing protein</fullName>
    </recommendedName>
</protein>
<feature type="transmembrane region" description="Helical" evidence="1">
    <location>
        <begin position="132"/>
        <end position="149"/>
    </location>
</feature>
<dbReference type="GO" id="GO:0008643">
    <property type="term" value="P:carbohydrate transport"/>
    <property type="evidence" value="ECO:0007669"/>
    <property type="project" value="InterPro"/>
</dbReference>
<gene>
    <name evidence="3" type="ORF">S12H4_31041</name>
</gene>
<feature type="transmembrane region" description="Helical" evidence="1">
    <location>
        <begin position="100"/>
        <end position="120"/>
    </location>
</feature>
<dbReference type="EMBL" id="BARW01018080">
    <property type="protein sequence ID" value="GAI94752.1"/>
    <property type="molecule type" value="Genomic_DNA"/>
</dbReference>
<feature type="transmembrane region" description="Helical" evidence="1">
    <location>
        <begin position="242"/>
        <end position="262"/>
    </location>
</feature>
<proteinExistence type="predicted"/>
<dbReference type="Pfam" id="PF13347">
    <property type="entry name" value="MFS_2"/>
    <property type="match status" value="1"/>
</dbReference>